<dbReference type="PANTHER" id="PTHR11640">
    <property type="entry name" value="NEPHRIN"/>
    <property type="match status" value="1"/>
</dbReference>
<keyword evidence="8" id="KW-1185">Reference proteome</keyword>
<gene>
    <name evidence="7" type="ORF">NQ314_007022</name>
</gene>
<evidence type="ECO:0000259" key="6">
    <source>
        <dbReference type="PROSITE" id="PS50835"/>
    </source>
</evidence>
<feature type="domain" description="Ig-like" evidence="6">
    <location>
        <begin position="637"/>
        <end position="710"/>
    </location>
</feature>
<dbReference type="PROSITE" id="PS50835">
    <property type="entry name" value="IG_LIKE"/>
    <property type="match status" value="6"/>
</dbReference>
<name>A0AAV8YTD0_9CUCU</name>
<dbReference type="Pfam" id="PF13927">
    <property type="entry name" value="Ig_3"/>
    <property type="match status" value="1"/>
</dbReference>
<dbReference type="InterPro" id="IPR003599">
    <property type="entry name" value="Ig_sub"/>
</dbReference>
<feature type="non-terminal residue" evidence="7">
    <location>
        <position position="1"/>
    </location>
</feature>
<keyword evidence="3" id="KW-1015">Disulfide bond</keyword>
<dbReference type="GO" id="GO:0005911">
    <property type="term" value="C:cell-cell junction"/>
    <property type="evidence" value="ECO:0007669"/>
    <property type="project" value="TreeGrafter"/>
</dbReference>
<organism evidence="7 8">
    <name type="scientific">Rhamnusium bicolor</name>
    <dbReference type="NCBI Taxonomy" id="1586634"/>
    <lineage>
        <taxon>Eukaryota</taxon>
        <taxon>Metazoa</taxon>
        <taxon>Ecdysozoa</taxon>
        <taxon>Arthropoda</taxon>
        <taxon>Hexapoda</taxon>
        <taxon>Insecta</taxon>
        <taxon>Pterygota</taxon>
        <taxon>Neoptera</taxon>
        <taxon>Endopterygota</taxon>
        <taxon>Coleoptera</taxon>
        <taxon>Polyphaga</taxon>
        <taxon>Cucujiformia</taxon>
        <taxon>Chrysomeloidea</taxon>
        <taxon>Cerambycidae</taxon>
        <taxon>Lepturinae</taxon>
        <taxon>Rhagiini</taxon>
        <taxon>Rhamnusium</taxon>
    </lineage>
</organism>
<comment type="caution">
    <text evidence="7">The sequence shown here is derived from an EMBL/GenBank/DDBJ whole genome shotgun (WGS) entry which is preliminary data.</text>
</comment>
<proteinExistence type="predicted"/>
<protein>
    <recommendedName>
        <fullName evidence="6">Ig-like domain-containing protein</fullName>
    </recommendedName>
</protein>
<dbReference type="Gene3D" id="2.60.40.10">
    <property type="entry name" value="Immunoglobulins"/>
    <property type="match status" value="7"/>
</dbReference>
<keyword evidence="2" id="KW-0472">Membrane</keyword>
<dbReference type="InterPro" id="IPR003598">
    <property type="entry name" value="Ig_sub2"/>
</dbReference>
<sequence length="737" mass="82065">RPTKIELSGVRNHVVQGTNVLLICDVHGARPAAAVRWENGTTPITNESLVQTSPEDSFHQSRQILSELYREGKKDVFFSNILKINLQRDGTYTTKSSLVFKASHFENGRQFYCYAENDVMQKMKETEMHAMMILDVRRRKMEKNLTLTDKSKYVGGTLINPPLYVNNVTRDDMGEYTCSLKNEVGSETSPDSIFLNVQFAPDVEIVMEPSTPIRAVDKSNVLLECNITSGNPSTLLKARWFLDGQLMKEFPECNYTSYDENGIGEGNGGPFCGLDPSILSLERVDETFSGNYTCQGKNVAGWGPVSDPQELIVYYPPSPAKLRYYPSKVVKGASVTLDCTVDSEGRPDNVTYIWYRGSHQMAEITSSKFTIPSVRLETRSNFTCIAENDGGQSDPATVFINVNAPPAFIQKLPTYQGVLYSSQNINLTCIVECYPECSIIWNKDGSNLDTSNNLYSVITTPLPPDSRKNDFESINSTLIWNMSAWPGQKLNKTSQNSNYTCQSKANSIGHGVSSTIEIAVDYPPEELIVSPRVVNVVEKQSPSPVKCHGKGHPALSYQWKKSTSPDKPIISSNEELVLGSMNRMDTGIYVCEASNKHGTQTANVYFNVQFTTTPITTTAIATTLPHRNEKYILPDAPECRITHAEKDSNPALLCTVDANPQEVTFIWRVREANETFAVSSNTYQDGLKSYLLLDSSIDLSRTYFCIANNSVGFSSPCEKGVVGKCFFYVTLLYYLHS</sequence>
<dbReference type="Proteomes" id="UP001162156">
    <property type="component" value="Unassembled WGS sequence"/>
</dbReference>
<dbReference type="SUPFAM" id="SSF48726">
    <property type="entry name" value="Immunoglobulin"/>
    <property type="match status" value="6"/>
</dbReference>
<keyword evidence="5" id="KW-0393">Immunoglobulin domain</keyword>
<dbReference type="SMART" id="SM00409">
    <property type="entry name" value="IG"/>
    <property type="match status" value="4"/>
</dbReference>
<dbReference type="AlphaFoldDB" id="A0AAV8YTD0"/>
<dbReference type="InterPro" id="IPR051275">
    <property type="entry name" value="Cell_adhesion_signaling"/>
</dbReference>
<evidence type="ECO:0000313" key="7">
    <source>
        <dbReference type="EMBL" id="KAJ8954752.1"/>
    </source>
</evidence>
<evidence type="ECO:0000256" key="1">
    <source>
        <dbReference type="ARBA" id="ARBA00004479"/>
    </source>
</evidence>
<evidence type="ECO:0000256" key="5">
    <source>
        <dbReference type="ARBA" id="ARBA00023319"/>
    </source>
</evidence>
<dbReference type="InterPro" id="IPR036179">
    <property type="entry name" value="Ig-like_dom_sf"/>
</dbReference>
<feature type="domain" description="Ig-like" evidence="6">
    <location>
        <begin position="2"/>
        <end position="129"/>
    </location>
</feature>
<dbReference type="InterPro" id="IPR007110">
    <property type="entry name" value="Ig-like_dom"/>
</dbReference>
<feature type="domain" description="Ig-like" evidence="6">
    <location>
        <begin position="201"/>
        <end position="312"/>
    </location>
</feature>
<accession>A0AAV8YTD0</accession>
<dbReference type="PANTHER" id="PTHR11640:SF164">
    <property type="entry name" value="MAM DOMAIN-CONTAINING GLYCOSYLPHOSPHATIDYLINOSITOL ANCHOR PROTEIN 1"/>
    <property type="match status" value="1"/>
</dbReference>
<evidence type="ECO:0000256" key="3">
    <source>
        <dbReference type="ARBA" id="ARBA00023157"/>
    </source>
</evidence>
<feature type="domain" description="Ig-like" evidence="6">
    <location>
        <begin position="406"/>
        <end position="517"/>
    </location>
</feature>
<feature type="domain" description="Ig-like" evidence="6">
    <location>
        <begin position="317"/>
        <end position="399"/>
    </location>
</feature>
<comment type="subcellular location">
    <subcellularLocation>
        <location evidence="1">Membrane</location>
        <topology evidence="1">Single-pass type I membrane protein</topology>
    </subcellularLocation>
</comment>
<dbReference type="Pfam" id="PF13895">
    <property type="entry name" value="Ig_2"/>
    <property type="match status" value="1"/>
</dbReference>
<dbReference type="GO" id="GO:0050839">
    <property type="term" value="F:cell adhesion molecule binding"/>
    <property type="evidence" value="ECO:0007669"/>
    <property type="project" value="TreeGrafter"/>
</dbReference>
<dbReference type="SMART" id="SM00408">
    <property type="entry name" value="IGc2"/>
    <property type="match status" value="4"/>
</dbReference>
<evidence type="ECO:0000256" key="4">
    <source>
        <dbReference type="ARBA" id="ARBA00023180"/>
    </source>
</evidence>
<dbReference type="InterPro" id="IPR013783">
    <property type="entry name" value="Ig-like_fold"/>
</dbReference>
<keyword evidence="4" id="KW-0325">Glycoprotein</keyword>
<dbReference type="GO" id="GO:0098609">
    <property type="term" value="P:cell-cell adhesion"/>
    <property type="evidence" value="ECO:0007669"/>
    <property type="project" value="TreeGrafter"/>
</dbReference>
<dbReference type="GO" id="GO:0005886">
    <property type="term" value="C:plasma membrane"/>
    <property type="evidence" value="ECO:0007669"/>
    <property type="project" value="TreeGrafter"/>
</dbReference>
<reference evidence="7" key="1">
    <citation type="journal article" date="2023" name="Insect Mol. Biol.">
        <title>Genome sequencing provides insights into the evolution of gene families encoding plant cell wall-degrading enzymes in longhorned beetles.</title>
        <authorList>
            <person name="Shin N.R."/>
            <person name="Okamura Y."/>
            <person name="Kirsch R."/>
            <person name="Pauchet Y."/>
        </authorList>
    </citation>
    <scope>NUCLEOTIDE SEQUENCE</scope>
    <source>
        <strain evidence="7">RBIC_L_NR</strain>
    </source>
</reference>
<evidence type="ECO:0000256" key="2">
    <source>
        <dbReference type="ARBA" id="ARBA00023136"/>
    </source>
</evidence>
<evidence type="ECO:0000313" key="8">
    <source>
        <dbReference type="Proteomes" id="UP001162156"/>
    </source>
</evidence>
<feature type="domain" description="Ig-like" evidence="6">
    <location>
        <begin position="524"/>
        <end position="607"/>
    </location>
</feature>
<dbReference type="EMBL" id="JANEYF010001908">
    <property type="protein sequence ID" value="KAJ8954752.1"/>
    <property type="molecule type" value="Genomic_DNA"/>
</dbReference>